<reference evidence="2" key="1">
    <citation type="submission" date="2022-11" db="UniProtKB">
        <authorList>
            <consortium name="WormBaseParasite"/>
        </authorList>
    </citation>
    <scope>IDENTIFICATION</scope>
</reference>
<protein>
    <submittedName>
        <fullName evidence="2">Ycf15</fullName>
    </submittedName>
</protein>
<sequence>MFMICPRIHLLFCTCHFRRNQTERNAIDRTQPNEREIFVPFGLIGGYRRSFSAKLQFYVKLSDL</sequence>
<organism evidence="1 2">
    <name type="scientific">Romanomermis culicivorax</name>
    <name type="common">Nematode worm</name>
    <dbReference type="NCBI Taxonomy" id="13658"/>
    <lineage>
        <taxon>Eukaryota</taxon>
        <taxon>Metazoa</taxon>
        <taxon>Ecdysozoa</taxon>
        <taxon>Nematoda</taxon>
        <taxon>Enoplea</taxon>
        <taxon>Dorylaimia</taxon>
        <taxon>Mermithida</taxon>
        <taxon>Mermithoidea</taxon>
        <taxon>Mermithidae</taxon>
        <taxon>Romanomermis</taxon>
    </lineage>
</organism>
<proteinExistence type="predicted"/>
<dbReference type="Proteomes" id="UP000887565">
    <property type="component" value="Unplaced"/>
</dbReference>
<accession>A0A915IGV1</accession>
<evidence type="ECO:0000313" key="2">
    <source>
        <dbReference type="WBParaSite" id="nRc.2.0.1.t13335-RA"/>
    </source>
</evidence>
<keyword evidence="1" id="KW-1185">Reference proteome</keyword>
<dbReference type="WBParaSite" id="nRc.2.0.1.t13335-RA">
    <property type="protein sequence ID" value="nRc.2.0.1.t13335-RA"/>
    <property type="gene ID" value="nRc.2.0.1.g13335"/>
</dbReference>
<evidence type="ECO:0000313" key="1">
    <source>
        <dbReference type="Proteomes" id="UP000887565"/>
    </source>
</evidence>
<dbReference type="AlphaFoldDB" id="A0A915IGV1"/>
<name>A0A915IGV1_ROMCU</name>